<evidence type="ECO:0000313" key="4">
    <source>
        <dbReference type="Proteomes" id="UP000201838"/>
    </source>
</evidence>
<sequence length="324" mass="33485">MPDVSIREIERVSKDALLRHGANENAAGIMADAIAWAEARSNRICGLYYLESYCRQLATGRINRRATPSVEAVRASVLKVYADDGFAQVAFDAAFDQAVTVARETGIVSVYIGRAHTCTALGWFTERGAAAGLIALGVTNASPIVAPFGGSKRVIGTNPIAFAVPDGAGGVAFAFDQATTVVTLGAVNMAKEAGEPIPEGWAVDADGNPTTDPEAALKGSLLSTGGAKGWGIGAMVEILAAGLTGGRLSQDVKPLKAPEGEPHDLGQVFILIDPGTSPQFGERLAGLIAGVEADGRGRLPGFGRVPMETVTVPEALWVACEGLT</sequence>
<dbReference type="Pfam" id="PF02615">
    <property type="entry name" value="Ldh_2"/>
    <property type="match status" value="1"/>
</dbReference>
<keyword evidence="4" id="KW-1185">Reference proteome</keyword>
<dbReference type="PANTHER" id="PTHR11091">
    <property type="entry name" value="OXIDOREDUCTASE-RELATED"/>
    <property type="match status" value="1"/>
</dbReference>
<gene>
    <name evidence="3" type="primary">comC_2</name>
    <name evidence="3" type="ORF">BOA8489_03206</name>
</gene>
<reference evidence="3 4" key="1">
    <citation type="submission" date="2017-05" db="EMBL/GenBank/DDBJ databases">
        <authorList>
            <person name="Song R."/>
            <person name="Chenine A.L."/>
            <person name="Ruprecht R.M."/>
        </authorList>
    </citation>
    <scope>NUCLEOTIDE SEQUENCE [LARGE SCALE GENOMIC DNA]</scope>
    <source>
        <strain evidence="3 4">CECT 8489</strain>
    </source>
</reference>
<evidence type="ECO:0000256" key="1">
    <source>
        <dbReference type="ARBA" id="ARBA00006056"/>
    </source>
</evidence>
<evidence type="ECO:0000313" key="3">
    <source>
        <dbReference type="EMBL" id="SMX25072.1"/>
    </source>
</evidence>
<comment type="similarity">
    <text evidence="1">Belongs to the LDH2/MDH2 oxidoreductase family.</text>
</comment>
<dbReference type="SUPFAM" id="SSF89733">
    <property type="entry name" value="L-sulfolactate dehydrogenase-like"/>
    <property type="match status" value="1"/>
</dbReference>
<dbReference type="Proteomes" id="UP000201838">
    <property type="component" value="Unassembled WGS sequence"/>
</dbReference>
<dbReference type="OrthoDB" id="9811519at2"/>
<dbReference type="RefSeq" id="WP_093975277.1">
    <property type="nucleotide sequence ID" value="NZ_FXXQ01000012.1"/>
</dbReference>
<proteinExistence type="inferred from homology"/>
<dbReference type="InterPro" id="IPR043144">
    <property type="entry name" value="Mal/L-sulf/L-lact_DH-like_ah"/>
</dbReference>
<organism evidence="3 4">
    <name type="scientific">Boseongicola aestuarii</name>
    <dbReference type="NCBI Taxonomy" id="1470561"/>
    <lineage>
        <taxon>Bacteria</taxon>
        <taxon>Pseudomonadati</taxon>
        <taxon>Pseudomonadota</taxon>
        <taxon>Alphaproteobacteria</taxon>
        <taxon>Rhodobacterales</taxon>
        <taxon>Paracoccaceae</taxon>
        <taxon>Boseongicola</taxon>
    </lineage>
</organism>
<protein>
    <submittedName>
        <fullName evidence="3">(2R)-3-sulfolactate dehydrogenase (NADP(+))</fullName>
        <ecNumber evidence="3">1.1.1.338</ecNumber>
    </submittedName>
</protein>
<dbReference type="Gene3D" id="3.30.1370.60">
    <property type="entry name" value="Hypothetical oxidoreductase yiak, domain 2"/>
    <property type="match status" value="1"/>
</dbReference>
<dbReference type="EMBL" id="FXXQ01000012">
    <property type="protein sequence ID" value="SMX25072.1"/>
    <property type="molecule type" value="Genomic_DNA"/>
</dbReference>
<dbReference type="GO" id="GO:0016491">
    <property type="term" value="F:oxidoreductase activity"/>
    <property type="evidence" value="ECO:0007669"/>
    <property type="project" value="UniProtKB-KW"/>
</dbReference>
<dbReference type="AlphaFoldDB" id="A0A238J4C0"/>
<keyword evidence="2 3" id="KW-0560">Oxidoreductase</keyword>
<dbReference type="InterPro" id="IPR036111">
    <property type="entry name" value="Mal/L-sulfo/L-lacto_DH-like_sf"/>
</dbReference>
<dbReference type="InterPro" id="IPR043143">
    <property type="entry name" value="Mal/L-sulf/L-lact_DH-like_NADP"/>
</dbReference>
<dbReference type="PANTHER" id="PTHR11091:SF0">
    <property type="entry name" value="MALATE DEHYDROGENASE"/>
    <property type="match status" value="1"/>
</dbReference>
<dbReference type="EC" id="1.1.1.338" evidence="3"/>
<name>A0A238J4C0_9RHOB</name>
<dbReference type="InterPro" id="IPR003767">
    <property type="entry name" value="Malate/L-lactate_DH-like"/>
</dbReference>
<dbReference type="Gene3D" id="1.10.1530.10">
    <property type="match status" value="1"/>
</dbReference>
<evidence type="ECO:0000256" key="2">
    <source>
        <dbReference type="ARBA" id="ARBA00023002"/>
    </source>
</evidence>
<accession>A0A238J4C0</accession>